<evidence type="ECO:0000256" key="1">
    <source>
        <dbReference type="SAM" id="Phobius"/>
    </source>
</evidence>
<keyword evidence="1" id="KW-0812">Transmembrane</keyword>
<protein>
    <recommendedName>
        <fullName evidence="4">Prepilin-type N-terminal cleavage/methylation domain protein</fullName>
    </recommendedName>
</protein>
<name>A0ABX8B8T8_9BACT</name>
<dbReference type="EMBL" id="CP072648">
    <property type="protein sequence ID" value="QUW03076.1"/>
    <property type="molecule type" value="Genomic_DNA"/>
</dbReference>
<evidence type="ECO:0000313" key="3">
    <source>
        <dbReference type="Proteomes" id="UP000676506"/>
    </source>
</evidence>
<feature type="transmembrane region" description="Helical" evidence="1">
    <location>
        <begin position="26"/>
        <end position="47"/>
    </location>
</feature>
<keyword evidence="1" id="KW-0472">Membrane</keyword>
<evidence type="ECO:0000313" key="2">
    <source>
        <dbReference type="EMBL" id="QUW03076.1"/>
    </source>
</evidence>
<dbReference type="InterPro" id="IPR045584">
    <property type="entry name" value="Pilin-like"/>
</dbReference>
<dbReference type="SUPFAM" id="SSF54523">
    <property type="entry name" value="Pili subunits"/>
    <property type="match status" value="1"/>
</dbReference>
<keyword evidence="3" id="KW-1185">Reference proteome</keyword>
<sequence length="177" mass="19771">MRYPTLHPHLRLCGLGHGRGASLVEVLLALLILGSLLALSALAYRWVMVVVAERRAVKHVHAMVTAQTAYHATHGRFGTWEQLIDRMGFLDGFERRLAGVAASEVIGDGWYGYSFRFEADAAGFVLDADPVPTYARRCRRFRYRLRSTVSRRQTGMILVAPPTEASPPESAYQPFNP</sequence>
<accession>A0ABX8B8T8</accession>
<dbReference type="Proteomes" id="UP000676506">
    <property type="component" value="Chromosome 1"/>
</dbReference>
<gene>
    <name evidence="2" type="ORF">J8C06_01125</name>
</gene>
<reference evidence="2 3" key="1">
    <citation type="submission" date="2021-03" db="EMBL/GenBank/DDBJ databases">
        <title>Genomic and phenotypic characterization of Chloracidobacterium isolates provides evidence for multiple species.</title>
        <authorList>
            <person name="Saini M.K."/>
            <person name="Costas A.M.G."/>
            <person name="Tank M."/>
            <person name="Bryant D.A."/>
        </authorList>
    </citation>
    <scope>NUCLEOTIDE SEQUENCE [LARGE SCALE GENOMIC DNA]</scope>
    <source>
        <strain evidence="2 3">BV2-C</strain>
    </source>
</reference>
<proteinExistence type="predicted"/>
<organism evidence="2 3">
    <name type="scientific">Chloracidobacterium validum</name>
    <dbReference type="NCBI Taxonomy" id="2821543"/>
    <lineage>
        <taxon>Bacteria</taxon>
        <taxon>Pseudomonadati</taxon>
        <taxon>Acidobacteriota</taxon>
        <taxon>Terriglobia</taxon>
        <taxon>Terriglobales</taxon>
        <taxon>Acidobacteriaceae</taxon>
        <taxon>Chloracidobacterium</taxon>
    </lineage>
</organism>
<dbReference type="RefSeq" id="WP_211428967.1">
    <property type="nucleotide sequence ID" value="NZ_CP072648.1"/>
</dbReference>
<keyword evidence="1" id="KW-1133">Transmembrane helix</keyword>
<evidence type="ECO:0008006" key="4">
    <source>
        <dbReference type="Google" id="ProtNLM"/>
    </source>
</evidence>